<dbReference type="InterPro" id="IPR018378">
    <property type="entry name" value="C-type_lectin_CS"/>
</dbReference>
<organism evidence="3">
    <name type="scientific">Cyprinus carpio</name>
    <name type="common">Common carp</name>
    <dbReference type="NCBI Taxonomy" id="7962"/>
    <lineage>
        <taxon>Eukaryota</taxon>
        <taxon>Metazoa</taxon>
        <taxon>Chordata</taxon>
        <taxon>Craniata</taxon>
        <taxon>Vertebrata</taxon>
        <taxon>Euteleostomi</taxon>
        <taxon>Actinopterygii</taxon>
        <taxon>Neopterygii</taxon>
        <taxon>Teleostei</taxon>
        <taxon>Ostariophysi</taxon>
        <taxon>Cypriniformes</taxon>
        <taxon>Cyprinidae</taxon>
        <taxon>Cyprininae</taxon>
        <taxon>Cyprinus</taxon>
    </lineage>
</organism>
<dbReference type="AlphaFoldDB" id="A0A9R0AXT3"/>
<accession>A0A9R0AXT3</accession>
<sequence length="190" mass="21964">MHMTFSQTRMFYFMQKSMNWSDAQAHCRQNYIDLATMDDQTDRDEMMRVIRQVYNGDVWTGLSRTDAKASWIWSDLSLSTFMPWAPDQPNNLNSSQYCVVMTKGANLNDLNCKSKFPSVCYTERSKQTVRLEVKSSQNLNDGAVKTEILLQIAKILKQKGLTDYAKLSWKIQPDGNVFQKSWKSDATRST</sequence>
<name>A0A9R0AXT3_CYPCA</name>
<reference evidence="2 3" key="1">
    <citation type="submission" date="2025-04" db="UniProtKB">
        <authorList>
            <consortium name="RefSeq"/>
        </authorList>
    </citation>
    <scope>IDENTIFICATION</scope>
    <source>
        <tissue evidence="2 3">Muscle</tissue>
    </source>
</reference>
<dbReference type="CDD" id="cd00037">
    <property type="entry name" value="CLECT"/>
    <property type="match status" value="1"/>
</dbReference>
<dbReference type="PROSITE" id="PS00615">
    <property type="entry name" value="C_TYPE_LECTIN_1"/>
    <property type="match status" value="1"/>
</dbReference>
<protein>
    <submittedName>
        <fullName evidence="2 3">C-type lectin galactose-binding isoform</fullName>
    </submittedName>
</protein>
<evidence type="ECO:0000313" key="3">
    <source>
        <dbReference type="RefSeq" id="XP_042615324.1"/>
    </source>
</evidence>
<dbReference type="PANTHER" id="PTHR45784">
    <property type="entry name" value="C-TYPE LECTIN DOMAIN FAMILY 20 MEMBER A-RELATED"/>
    <property type="match status" value="1"/>
</dbReference>
<proteinExistence type="predicted"/>
<evidence type="ECO:0000259" key="1">
    <source>
        <dbReference type="PROSITE" id="PS50041"/>
    </source>
</evidence>
<dbReference type="RefSeq" id="XP_018964901.2">
    <property type="nucleotide sequence ID" value="XM_019109356.2"/>
</dbReference>
<dbReference type="Pfam" id="PF00059">
    <property type="entry name" value="Lectin_C"/>
    <property type="match status" value="1"/>
</dbReference>
<dbReference type="RefSeq" id="XP_042615324.1">
    <property type="nucleotide sequence ID" value="XM_042759390.1"/>
</dbReference>
<dbReference type="Proteomes" id="UP001155660">
    <property type="component" value="Chromosome A7"/>
</dbReference>
<dbReference type="GeneID" id="109095674"/>
<dbReference type="KEGG" id="ccar:109095674"/>
<dbReference type="PROSITE" id="PS50041">
    <property type="entry name" value="C_TYPE_LECTIN_2"/>
    <property type="match status" value="1"/>
</dbReference>
<feature type="domain" description="C-type lectin" evidence="1">
    <location>
        <begin position="6"/>
        <end position="121"/>
    </location>
</feature>
<dbReference type="InterPro" id="IPR001304">
    <property type="entry name" value="C-type_lectin-like"/>
</dbReference>
<dbReference type="PANTHER" id="PTHR45784:SF3">
    <property type="entry name" value="C-TYPE LECTIN DOMAIN FAMILY 4 MEMBER K-LIKE-RELATED"/>
    <property type="match status" value="1"/>
</dbReference>
<dbReference type="OrthoDB" id="7357196at2759"/>
<dbReference type="SMART" id="SM00034">
    <property type="entry name" value="CLECT"/>
    <property type="match status" value="1"/>
</dbReference>
<evidence type="ECO:0000313" key="2">
    <source>
        <dbReference type="RefSeq" id="XP_018964901.2"/>
    </source>
</evidence>
<gene>
    <name evidence="2 3" type="primary">LOC109095674</name>
</gene>